<gene>
    <name evidence="1" type="ORF">PQU98_16725</name>
</gene>
<sequence length="94" mass="10166">MILKASQRGGGRALGLHLNSSENEHITVHEIRGFLSGNIVDALREAEAIAKGTRCKQPLFSLSLSPPERESVATEIFEKALAEIEKRVGLEGQG</sequence>
<accession>A0ABT5HNG8</accession>
<dbReference type="Proteomes" id="UP001218579">
    <property type="component" value="Unassembled WGS sequence"/>
</dbReference>
<keyword evidence="2" id="KW-1185">Reference proteome</keyword>
<dbReference type="EMBL" id="JAQQKV010000005">
    <property type="protein sequence ID" value="MDC7677791.1"/>
    <property type="molecule type" value="Genomic_DNA"/>
</dbReference>
<proteinExistence type="predicted"/>
<reference evidence="1 2" key="1">
    <citation type="submission" date="2023-01" db="EMBL/GenBank/DDBJ databases">
        <title>Novel species of the genus Asticcacaulis isolated from rivers.</title>
        <authorList>
            <person name="Lu H."/>
        </authorList>
    </citation>
    <scope>NUCLEOTIDE SEQUENCE [LARGE SCALE GENOMIC DNA]</scope>
    <source>
        <strain evidence="1 2">LKC15W</strain>
    </source>
</reference>
<name>A0ABT5HNG8_9CAUL</name>
<organism evidence="1 2">
    <name type="scientific">Asticcacaulis machinosus</name>
    <dbReference type="NCBI Taxonomy" id="2984211"/>
    <lineage>
        <taxon>Bacteria</taxon>
        <taxon>Pseudomonadati</taxon>
        <taxon>Pseudomonadota</taxon>
        <taxon>Alphaproteobacteria</taxon>
        <taxon>Caulobacterales</taxon>
        <taxon>Caulobacteraceae</taxon>
        <taxon>Asticcacaulis</taxon>
    </lineage>
</organism>
<evidence type="ECO:0000313" key="1">
    <source>
        <dbReference type="EMBL" id="MDC7677791.1"/>
    </source>
</evidence>
<comment type="caution">
    <text evidence="1">The sequence shown here is derived from an EMBL/GenBank/DDBJ whole genome shotgun (WGS) entry which is preliminary data.</text>
</comment>
<protein>
    <submittedName>
        <fullName evidence="1">Uncharacterized protein</fullName>
    </submittedName>
</protein>
<evidence type="ECO:0000313" key="2">
    <source>
        <dbReference type="Proteomes" id="UP001218579"/>
    </source>
</evidence>
<dbReference type="RefSeq" id="WP_272746112.1">
    <property type="nucleotide sequence ID" value="NZ_JAQQKV010000005.1"/>
</dbReference>